<accession>A0A4Y2H480</accession>
<keyword evidence="2" id="KW-1185">Reference proteome</keyword>
<organism evidence="1 2">
    <name type="scientific">Araneus ventricosus</name>
    <name type="common">Orbweaver spider</name>
    <name type="synonym">Epeira ventricosa</name>
    <dbReference type="NCBI Taxonomy" id="182803"/>
    <lineage>
        <taxon>Eukaryota</taxon>
        <taxon>Metazoa</taxon>
        <taxon>Ecdysozoa</taxon>
        <taxon>Arthropoda</taxon>
        <taxon>Chelicerata</taxon>
        <taxon>Arachnida</taxon>
        <taxon>Araneae</taxon>
        <taxon>Araneomorphae</taxon>
        <taxon>Entelegynae</taxon>
        <taxon>Araneoidea</taxon>
        <taxon>Araneidae</taxon>
        <taxon>Araneus</taxon>
    </lineage>
</organism>
<dbReference type="AlphaFoldDB" id="A0A4Y2H480"/>
<proteinExistence type="predicted"/>
<protein>
    <submittedName>
        <fullName evidence="1">Uncharacterized protein</fullName>
    </submittedName>
</protein>
<gene>
    <name evidence="1" type="ORF">AVEN_156025_1</name>
</gene>
<name>A0A4Y2H480_ARAVE</name>
<evidence type="ECO:0000313" key="2">
    <source>
        <dbReference type="Proteomes" id="UP000499080"/>
    </source>
</evidence>
<comment type="caution">
    <text evidence="1">The sequence shown here is derived from an EMBL/GenBank/DDBJ whole genome shotgun (WGS) entry which is preliminary data.</text>
</comment>
<dbReference type="Proteomes" id="UP000499080">
    <property type="component" value="Unassembled WGS sequence"/>
</dbReference>
<dbReference type="EMBL" id="BGPR01001745">
    <property type="protein sequence ID" value="GBM60910.1"/>
    <property type="molecule type" value="Genomic_DNA"/>
</dbReference>
<evidence type="ECO:0000313" key="1">
    <source>
        <dbReference type="EMBL" id="GBM60910.1"/>
    </source>
</evidence>
<sequence>MKHVSWQEGSVEPHVSWHLSNPTLFSESNIELNVYSLNFRYSRSQNFIGVVSRDIGGHRNVKFRVISLSSNCCVKKLLTEELTCGGAPSSIHTRTAPRGWELCYRTRPRSSERSRAVDGFC</sequence>
<reference evidence="1 2" key="1">
    <citation type="journal article" date="2019" name="Sci. Rep.">
        <title>Orb-weaving spider Araneus ventricosus genome elucidates the spidroin gene catalogue.</title>
        <authorList>
            <person name="Kono N."/>
            <person name="Nakamura H."/>
            <person name="Ohtoshi R."/>
            <person name="Moran D.A.P."/>
            <person name="Shinohara A."/>
            <person name="Yoshida Y."/>
            <person name="Fujiwara M."/>
            <person name="Mori M."/>
            <person name="Tomita M."/>
            <person name="Arakawa K."/>
        </authorList>
    </citation>
    <scope>NUCLEOTIDE SEQUENCE [LARGE SCALE GENOMIC DNA]</scope>
</reference>